<evidence type="ECO:0000256" key="19">
    <source>
        <dbReference type="ARBA" id="ARBA00048367"/>
    </source>
</evidence>
<evidence type="ECO:0000256" key="1">
    <source>
        <dbReference type="ARBA" id="ARBA00004123"/>
    </source>
</evidence>
<evidence type="ECO:0000256" key="15">
    <source>
        <dbReference type="ARBA" id="ARBA00023163"/>
    </source>
</evidence>
<feature type="compositionally biased region" description="Low complexity" evidence="21">
    <location>
        <begin position="441"/>
        <end position="456"/>
    </location>
</feature>
<evidence type="ECO:0000256" key="10">
    <source>
        <dbReference type="ARBA" id="ARBA00022777"/>
    </source>
</evidence>
<dbReference type="GO" id="GO:0008353">
    <property type="term" value="F:RNA polymerase II CTD heptapeptide repeat kinase activity"/>
    <property type="evidence" value="ECO:0007669"/>
    <property type="project" value="UniProtKB-EC"/>
</dbReference>
<keyword evidence="16" id="KW-0539">Nucleus</keyword>
<proteinExistence type="inferred from homology"/>
<evidence type="ECO:0000256" key="9">
    <source>
        <dbReference type="ARBA" id="ARBA00022741"/>
    </source>
</evidence>
<dbReference type="STRING" id="1165861.A0A0L0VUZ4"/>
<dbReference type="InterPro" id="IPR011009">
    <property type="entry name" value="Kinase-like_dom_sf"/>
</dbReference>
<feature type="region of interest" description="Disordered" evidence="21">
    <location>
        <begin position="374"/>
        <end position="462"/>
    </location>
</feature>
<dbReference type="GO" id="GO:0016592">
    <property type="term" value="C:mediator complex"/>
    <property type="evidence" value="ECO:0007669"/>
    <property type="project" value="TreeGrafter"/>
</dbReference>
<name>A0A0L0VUZ4_9BASI</name>
<keyword evidence="5" id="KW-0678">Repressor</keyword>
<keyword evidence="10 23" id="KW-0418">Kinase</keyword>
<gene>
    <name evidence="23" type="ORF">PSTG_03704</name>
</gene>
<dbReference type="InterPro" id="IPR008271">
    <property type="entry name" value="Ser/Thr_kinase_AS"/>
</dbReference>
<dbReference type="OrthoDB" id="6284126at2759"/>
<evidence type="ECO:0000256" key="18">
    <source>
        <dbReference type="ARBA" id="ARBA00047811"/>
    </source>
</evidence>
<keyword evidence="6" id="KW-0723">Serine/threonine-protein kinase</keyword>
<dbReference type="GO" id="GO:0004693">
    <property type="term" value="F:cyclin-dependent protein serine/threonine kinase activity"/>
    <property type="evidence" value="ECO:0007669"/>
    <property type="project" value="UniProtKB-EC"/>
</dbReference>
<dbReference type="PANTHER" id="PTHR24056">
    <property type="entry name" value="CELL DIVISION PROTEIN KINASE"/>
    <property type="match status" value="1"/>
</dbReference>
<comment type="caution">
    <text evidence="23">The sequence shown here is derived from an EMBL/GenBank/DDBJ whole genome shotgun (WGS) entry which is preliminary data.</text>
</comment>
<evidence type="ECO:0000256" key="21">
    <source>
        <dbReference type="SAM" id="MobiDB-lite"/>
    </source>
</evidence>
<accession>A0A0L0VUZ4</accession>
<dbReference type="PROSITE" id="PS50011">
    <property type="entry name" value="PROTEIN_KINASE_DOM"/>
    <property type="match status" value="1"/>
</dbReference>
<evidence type="ECO:0000256" key="3">
    <source>
        <dbReference type="ARBA" id="ARBA00012409"/>
    </source>
</evidence>
<dbReference type="InterPro" id="IPR000719">
    <property type="entry name" value="Prot_kinase_dom"/>
</dbReference>
<evidence type="ECO:0000256" key="2">
    <source>
        <dbReference type="ARBA" id="ARBA00006485"/>
    </source>
</evidence>
<evidence type="ECO:0000256" key="4">
    <source>
        <dbReference type="ARBA" id="ARBA00012425"/>
    </source>
</evidence>
<feature type="region of interest" description="Disordered" evidence="21">
    <location>
        <begin position="235"/>
        <end position="258"/>
    </location>
</feature>
<evidence type="ECO:0000256" key="6">
    <source>
        <dbReference type="ARBA" id="ARBA00022527"/>
    </source>
</evidence>
<comment type="catalytic activity">
    <reaction evidence="18">
        <text>L-threonyl-[protein] + ATP = O-phospho-L-threonyl-[protein] + ADP + H(+)</text>
        <dbReference type="Rhea" id="RHEA:46608"/>
        <dbReference type="Rhea" id="RHEA-COMP:11060"/>
        <dbReference type="Rhea" id="RHEA-COMP:11605"/>
        <dbReference type="ChEBI" id="CHEBI:15378"/>
        <dbReference type="ChEBI" id="CHEBI:30013"/>
        <dbReference type="ChEBI" id="CHEBI:30616"/>
        <dbReference type="ChEBI" id="CHEBI:61977"/>
        <dbReference type="ChEBI" id="CHEBI:456216"/>
        <dbReference type="EC" id="2.7.11.22"/>
    </reaction>
</comment>
<evidence type="ECO:0000256" key="16">
    <source>
        <dbReference type="ARBA" id="ARBA00023242"/>
    </source>
</evidence>
<feature type="domain" description="Protein kinase" evidence="22">
    <location>
        <begin position="20"/>
        <end position="363"/>
    </location>
</feature>
<feature type="compositionally biased region" description="Basic residues" evidence="21">
    <location>
        <begin position="238"/>
        <end position="249"/>
    </location>
</feature>
<dbReference type="Proteomes" id="UP000054564">
    <property type="component" value="Unassembled WGS sequence"/>
</dbReference>
<evidence type="ECO:0000256" key="20">
    <source>
        <dbReference type="ARBA" id="ARBA00049280"/>
    </source>
</evidence>
<evidence type="ECO:0000313" key="23">
    <source>
        <dbReference type="EMBL" id="KNF03119.1"/>
    </source>
</evidence>
<keyword evidence="11" id="KW-0067">ATP-binding</keyword>
<comment type="catalytic activity">
    <reaction evidence="19">
        <text>L-seryl-[protein] + ATP = O-phospho-L-seryl-[protein] + ADP + H(+)</text>
        <dbReference type="Rhea" id="RHEA:17989"/>
        <dbReference type="Rhea" id="RHEA-COMP:9863"/>
        <dbReference type="Rhea" id="RHEA-COMP:11604"/>
        <dbReference type="ChEBI" id="CHEBI:15378"/>
        <dbReference type="ChEBI" id="CHEBI:29999"/>
        <dbReference type="ChEBI" id="CHEBI:30616"/>
        <dbReference type="ChEBI" id="CHEBI:83421"/>
        <dbReference type="ChEBI" id="CHEBI:456216"/>
        <dbReference type="EC" id="2.7.11.22"/>
    </reaction>
</comment>
<evidence type="ECO:0000256" key="12">
    <source>
        <dbReference type="ARBA" id="ARBA00022842"/>
    </source>
</evidence>
<keyword evidence="14" id="KW-0010">Activator</keyword>
<keyword evidence="7" id="KW-0808">Transferase</keyword>
<evidence type="ECO:0000256" key="17">
    <source>
        <dbReference type="ARBA" id="ARBA00041823"/>
    </source>
</evidence>
<reference evidence="24" key="1">
    <citation type="submission" date="2014-03" db="EMBL/GenBank/DDBJ databases">
        <title>The Genome Sequence of Puccinia striiformis f. sp. tritici PST-78.</title>
        <authorList>
            <consortium name="The Broad Institute Genome Sequencing Platform"/>
            <person name="Cuomo C."/>
            <person name="Hulbert S."/>
            <person name="Chen X."/>
            <person name="Walker B."/>
            <person name="Young S.K."/>
            <person name="Zeng Q."/>
            <person name="Gargeya S."/>
            <person name="Fitzgerald M."/>
            <person name="Haas B."/>
            <person name="Abouelleil A."/>
            <person name="Alvarado L."/>
            <person name="Arachchi H.M."/>
            <person name="Berlin A.M."/>
            <person name="Chapman S.B."/>
            <person name="Goldberg J."/>
            <person name="Griggs A."/>
            <person name="Gujja S."/>
            <person name="Hansen M."/>
            <person name="Howarth C."/>
            <person name="Imamovic A."/>
            <person name="Larimer J."/>
            <person name="McCowan C."/>
            <person name="Montmayeur A."/>
            <person name="Murphy C."/>
            <person name="Neiman D."/>
            <person name="Pearson M."/>
            <person name="Priest M."/>
            <person name="Roberts A."/>
            <person name="Saif S."/>
            <person name="Shea T."/>
            <person name="Sisk P."/>
            <person name="Sykes S."/>
            <person name="Wortman J."/>
            <person name="Nusbaum C."/>
            <person name="Birren B."/>
        </authorList>
    </citation>
    <scope>NUCLEOTIDE SEQUENCE [LARGE SCALE GENOMIC DNA]</scope>
    <source>
        <strain evidence="24">race PST-78</strain>
    </source>
</reference>
<dbReference type="FunFam" id="1.10.510.10:FF:000408">
    <property type="entry name" value="Serine/threonine-protein kinase SSN3"/>
    <property type="match status" value="1"/>
</dbReference>
<dbReference type="EC" id="2.7.11.22" evidence="4"/>
<evidence type="ECO:0000256" key="14">
    <source>
        <dbReference type="ARBA" id="ARBA00023159"/>
    </source>
</evidence>
<evidence type="ECO:0000259" key="22">
    <source>
        <dbReference type="PROSITE" id="PS50011"/>
    </source>
</evidence>
<comment type="subcellular location">
    <subcellularLocation>
        <location evidence="1">Nucleus</location>
    </subcellularLocation>
</comment>
<dbReference type="EMBL" id="AJIL01000019">
    <property type="protein sequence ID" value="KNF03119.1"/>
    <property type="molecule type" value="Genomic_DNA"/>
</dbReference>
<dbReference type="AlphaFoldDB" id="A0A0L0VUZ4"/>
<dbReference type="EC" id="2.7.11.23" evidence="3"/>
<organism evidence="23 24">
    <name type="scientific">Puccinia striiformis f. sp. tritici PST-78</name>
    <dbReference type="NCBI Taxonomy" id="1165861"/>
    <lineage>
        <taxon>Eukaryota</taxon>
        <taxon>Fungi</taxon>
        <taxon>Dikarya</taxon>
        <taxon>Basidiomycota</taxon>
        <taxon>Pucciniomycotina</taxon>
        <taxon>Pucciniomycetes</taxon>
        <taxon>Pucciniales</taxon>
        <taxon>Pucciniaceae</taxon>
        <taxon>Puccinia</taxon>
    </lineage>
</organism>
<dbReference type="GO" id="GO:0046872">
    <property type="term" value="F:metal ion binding"/>
    <property type="evidence" value="ECO:0007669"/>
    <property type="project" value="UniProtKB-KW"/>
</dbReference>
<sequence>MMKSYRERRDRERITIQDNYLILGFISSGTYGKVYKAQPRNDTANMVAIKKFKPDREGEVTYTGISQSACREIMLNREILHENVTALQEVMLQDKSIYLVFEYCEHDFLQIIHHHSQSRTSIPEGTLKSLLWQLINGVNYLHANWIVHRDLKPANILVTEHGVVKIGDLGLARSFHSPIQSLYASDKVVVTIWYRSPDLLLGARHYTASIDIWSIGCIMGELIYLRPIFKGDEAKPDPHHHHHHHHSNKKNVSGNHSSGVPFQKDQLSKIFDILGLPTKEDWPAMVHLPEYPHMTRFEKTTNTLRQWYISKTTSYRVINQTTPSTTGGVGGGGTEGYQLMNELLRYDPTKRVSALAALEHPYFRTSQPLPRPDCYFNHHHSSSNSTPSIVNYPPKYPTRRVSPDDSDPKMVPISNRPLLNPLHTTDRNPSSLAPKKASNHLSSNGLGSNSRPSSSSKRPRFD</sequence>
<evidence type="ECO:0000256" key="8">
    <source>
        <dbReference type="ARBA" id="ARBA00022723"/>
    </source>
</evidence>
<keyword evidence="13" id="KW-0805">Transcription regulation</keyword>
<evidence type="ECO:0000313" key="24">
    <source>
        <dbReference type="Proteomes" id="UP000054564"/>
    </source>
</evidence>
<keyword evidence="12" id="KW-0460">Magnesium</keyword>
<dbReference type="Gene3D" id="1.10.510.10">
    <property type="entry name" value="Transferase(Phosphotransferase) domain 1"/>
    <property type="match status" value="1"/>
</dbReference>
<comment type="catalytic activity">
    <reaction evidence="20">
        <text>[DNA-directed RNA polymerase] + ATP = phospho-[DNA-directed RNA polymerase] + ADP + H(+)</text>
        <dbReference type="Rhea" id="RHEA:10216"/>
        <dbReference type="Rhea" id="RHEA-COMP:11321"/>
        <dbReference type="Rhea" id="RHEA-COMP:11322"/>
        <dbReference type="ChEBI" id="CHEBI:15378"/>
        <dbReference type="ChEBI" id="CHEBI:30616"/>
        <dbReference type="ChEBI" id="CHEBI:43176"/>
        <dbReference type="ChEBI" id="CHEBI:68546"/>
        <dbReference type="ChEBI" id="CHEBI:456216"/>
        <dbReference type="EC" id="2.7.11.23"/>
    </reaction>
</comment>
<evidence type="ECO:0000256" key="7">
    <source>
        <dbReference type="ARBA" id="ARBA00022679"/>
    </source>
</evidence>
<comment type="similarity">
    <text evidence="2">Belongs to the protein kinase superfamily. CMGC Ser/Thr protein kinase family. CDC2/CDKX subfamily.</text>
</comment>
<evidence type="ECO:0000256" key="11">
    <source>
        <dbReference type="ARBA" id="ARBA00022840"/>
    </source>
</evidence>
<dbReference type="PANTHER" id="PTHR24056:SF495">
    <property type="entry name" value="CYCLIN-DEPENDENT KINASE 8-RELATED"/>
    <property type="match status" value="1"/>
</dbReference>
<dbReference type="GO" id="GO:0005524">
    <property type="term" value="F:ATP binding"/>
    <property type="evidence" value="ECO:0007669"/>
    <property type="project" value="UniProtKB-KW"/>
</dbReference>
<evidence type="ECO:0000256" key="13">
    <source>
        <dbReference type="ARBA" id="ARBA00023015"/>
    </source>
</evidence>
<dbReference type="SUPFAM" id="SSF56112">
    <property type="entry name" value="Protein kinase-like (PK-like)"/>
    <property type="match status" value="1"/>
</dbReference>
<dbReference type="InterPro" id="IPR050108">
    <property type="entry name" value="CDK"/>
</dbReference>
<keyword evidence="8" id="KW-0479">Metal-binding</keyword>
<keyword evidence="24" id="KW-1185">Reference proteome</keyword>
<keyword evidence="15" id="KW-0804">Transcription</keyword>
<keyword evidence="9" id="KW-0547">Nucleotide-binding</keyword>
<evidence type="ECO:0000256" key="5">
    <source>
        <dbReference type="ARBA" id="ARBA00022491"/>
    </source>
</evidence>
<protein>
    <recommendedName>
        <fullName evidence="17">Cyclin-dependent kinase 8</fullName>
        <ecNumber evidence="4">2.7.11.22</ecNumber>
        <ecNumber evidence="3">2.7.11.23</ecNumber>
    </recommendedName>
</protein>
<dbReference type="Pfam" id="PF00069">
    <property type="entry name" value="Pkinase"/>
    <property type="match status" value="1"/>
</dbReference>
<dbReference type="PROSITE" id="PS00108">
    <property type="entry name" value="PROTEIN_KINASE_ST"/>
    <property type="match status" value="1"/>
</dbReference>
<dbReference type="SMART" id="SM00220">
    <property type="entry name" value="S_TKc"/>
    <property type="match status" value="1"/>
</dbReference>
<dbReference type="Gene3D" id="3.30.200.20">
    <property type="entry name" value="Phosphorylase Kinase, domain 1"/>
    <property type="match status" value="1"/>
</dbReference>